<dbReference type="InterPro" id="IPR036390">
    <property type="entry name" value="WH_DNA-bd_sf"/>
</dbReference>
<dbReference type="Gene3D" id="1.10.10.10">
    <property type="entry name" value="Winged helix-like DNA-binding domain superfamily/Winged helix DNA-binding domain"/>
    <property type="match status" value="1"/>
</dbReference>
<keyword evidence="5" id="KW-0804">Transcription</keyword>
<dbReference type="GO" id="GO:0005737">
    <property type="term" value="C:cytoplasm"/>
    <property type="evidence" value="ECO:0007669"/>
    <property type="project" value="UniProtKB-SubCell"/>
</dbReference>
<dbReference type="InterPro" id="IPR039422">
    <property type="entry name" value="MarR/SlyA-like"/>
</dbReference>
<evidence type="ECO:0000256" key="2">
    <source>
        <dbReference type="ARBA" id="ARBA00022490"/>
    </source>
</evidence>
<reference evidence="7 8" key="1">
    <citation type="journal article" date="2016" name="Genome Announc.">
        <title>Draft Genome Sequence of Planomonospora sphaerica JCM9374, a Rare Actinomycete.</title>
        <authorList>
            <person name="Dohra H."/>
            <person name="Suzuki T."/>
            <person name="Inoue Y."/>
            <person name="Kodani S."/>
        </authorList>
    </citation>
    <scope>NUCLEOTIDE SEQUENCE [LARGE SCALE GENOMIC DNA]</scope>
    <source>
        <strain evidence="7 8">JCM 9374</strain>
    </source>
</reference>
<dbReference type="InterPro" id="IPR055166">
    <property type="entry name" value="Transc_reg_Sar_Rot_HTH"/>
</dbReference>
<dbReference type="GO" id="GO:0006950">
    <property type="term" value="P:response to stress"/>
    <property type="evidence" value="ECO:0007669"/>
    <property type="project" value="TreeGrafter"/>
</dbReference>
<dbReference type="PROSITE" id="PS50995">
    <property type="entry name" value="HTH_MARR_2"/>
    <property type="match status" value="1"/>
</dbReference>
<evidence type="ECO:0000256" key="3">
    <source>
        <dbReference type="ARBA" id="ARBA00023015"/>
    </source>
</evidence>
<dbReference type="EMBL" id="BDCX01000014">
    <property type="protein sequence ID" value="GAT69636.1"/>
    <property type="molecule type" value="Genomic_DNA"/>
</dbReference>
<dbReference type="SMART" id="SM00347">
    <property type="entry name" value="HTH_MARR"/>
    <property type="match status" value="1"/>
</dbReference>
<dbReference type="InterPro" id="IPR036388">
    <property type="entry name" value="WH-like_DNA-bd_sf"/>
</dbReference>
<dbReference type="InterPro" id="IPR000835">
    <property type="entry name" value="HTH_MarR-typ"/>
</dbReference>
<keyword evidence="8" id="KW-1185">Reference proteome</keyword>
<comment type="caution">
    <text evidence="7">The sequence shown here is derived from an EMBL/GenBank/DDBJ whole genome shotgun (WGS) entry which is preliminary data.</text>
</comment>
<protein>
    <submittedName>
        <fullName evidence="7">MarR family transcriptional regulator</fullName>
    </submittedName>
</protein>
<keyword evidence="2" id="KW-0963">Cytoplasm</keyword>
<evidence type="ECO:0000256" key="4">
    <source>
        <dbReference type="ARBA" id="ARBA00023125"/>
    </source>
</evidence>
<sequence length="170" mass="18555">MDSDANRRRADAPRDDGSGPLAAMLCFDLYAASRSVTSVYRTLLDPLGLTYPQYLVMAVLWRHEESTVRAIVDELRLDYNTVSPLLKRLEANGLLARRRRADDERSVAVTLTEEGRALRERTLHIPDAIGEAMGIDGETVAGLQGVLRTIADSATAYAARASAGTARTAH</sequence>
<reference evidence="8" key="2">
    <citation type="submission" date="2016-04" db="EMBL/GenBank/DDBJ databases">
        <title>Planomonospora sphaerica JCM9374 whole genome shotgun sequence.</title>
        <authorList>
            <person name="Suzuki T."/>
            <person name="Dohra H."/>
            <person name="Kodani S."/>
        </authorList>
    </citation>
    <scope>NUCLEOTIDE SEQUENCE [LARGE SCALE GENOMIC DNA]</scope>
    <source>
        <strain evidence="8">JCM 9374</strain>
    </source>
</reference>
<dbReference type="PANTHER" id="PTHR33164">
    <property type="entry name" value="TRANSCRIPTIONAL REGULATOR, MARR FAMILY"/>
    <property type="match status" value="1"/>
</dbReference>
<evidence type="ECO:0000259" key="6">
    <source>
        <dbReference type="PROSITE" id="PS50995"/>
    </source>
</evidence>
<evidence type="ECO:0000256" key="5">
    <source>
        <dbReference type="ARBA" id="ARBA00023163"/>
    </source>
</evidence>
<keyword evidence="4" id="KW-0238">DNA-binding</keyword>
<dbReference type="SUPFAM" id="SSF46785">
    <property type="entry name" value="Winged helix' DNA-binding domain"/>
    <property type="match status" value="1"/>
</dbReference>
<dbReference type="PANTHER" id="PTHR33164:SF5">
    <property type="entry name" value="ORGANIC HYDROPEROXIDE RESISTANCE TRANSCRIPTIONAL REGULATOR"/>
    <property type="match status" value="1"/>
</dbReference>
<dbReference type="AlphaFoldDB" id="A0A161LQC9"/>
<evidence type="ECO:0000313" key="7">
    <source>
        <dbReference type="EMBL" id="GAT69636.1"/>
    </source>
</evidence>
<name>A0A161LQC9_9ACTN</name>
<evidence type="ECO:0000256" key="1">
    <source>
        <dbReference type="ARBA" id="ARBA00004496"/>
    </source>
</evidence>
<dbReference type="GO" id="GO:0003700">
    <property type="term" value="F:DNA-binding transcription factor activity"/>
    <property type="evidence" value="ECO:0007669"/>
    <property type="project" value="InterPro"/>
</dbReference>
<accession>A0A161LQC9</accession>
<feature type="domain" description="HTH marR-type" evidence="6">
    <location>
        <begin position="22"/>
        <end position="152"/>
    </location>
</feature>
<gene>
    <name evidence="7" type="ORF">PS9374_05313</name>
</gene>
<comment type="subcellular location">
    <subcellularLocation>
        <location evidence="1">Cytoplasm</location>
    </subcellularLocation>
</comment>
<dbReference type="Proteomes" id="UP000077701">
    <property type="component" value="Unassembled WGS sequence"/>
</dbReference>
<keyword evidence="3" id="KW-0805">Transcription regulation</keyword>
<dbReference type="RefSeq" id="WP_068901228.1">
    <property type="nucleotide sequence ID" value="NZ_BDCX01000014.1"/>
</dbReference>
<proteinExistence type="predicted"/>
<organism evidence="7 8">
    <name type="scientific">Planomonospora sphaerica</name>
    <dbReference type="NCBI Taxonomy" id="161355"/>
    <lineage>
        <taxon>Bacteria</taxon>
        <taxon>Bacillati</taxon>
        <taxon>Actinomycetota</taxon>
        <taxon>Actinomycetes</taxon>
        <taxon>Streptosporangiales</taxon>
        <taxon>Streptosporangiaceae</taxon>
        <taxon>Planomonospora</taxon>
    </lineage>
</organism>
<evidence type="ECO:0000313" key="8">
    <source>
        <dbReference type="Proteomes" id="UP000077701"/>
    </source>
</evidence>
<dbReference type="Pfam" id="PF22381">
    <property type="entry name" value="Staph_reg_Sar_Rot"/>
    <property type="match status" value="1"/>
</dbReference>
<dbReference type="STRING" id="161355.PS9374_05313"/>
<dbReference type="GO" id="GO:0003677">
    <property type="term" value="F:DNA binding"/>
    <property type="evidence" value="ECO:0007669"/>
    <property type="project" value="UniProtKB-KW"/>
</dbReference>